<dbReference type="Gene3D" id="2.40.110.10">
    <property type="entry name" value="Butyryl-CoA Dehydrogenase, subunit A, domain 2"/>
    <property type="match status" value="1"/>
</dbReference>
<dbReference type="EMBL" id="JACHGV010000007">
    <property type="protein sequence ID" value="MBB6078829.1"/>
    <property type="molecule type" value="Genomic_DNA"/>
</dbReference>
<protein>
    <submittedName>
        <fullName evidence="9">Alkylation response protein AidB-like acyl-CoA dehydrogenase</fullName>
    </submittedName>
</protein>
<dbReference type="InterPro" id="IPR006091">
    <property type="entry name" value="Acyl-CoA_Oxase/DH_mid-dom"/>
</dbReference>
<dbReference type="SUPFAM" id="SSF47203">
    <property type="entry name" value="Acyl-CoA dehydrogenase C-terminal domain-like"/>
    <property type="match status" value="1"/>
</dbReference>
<dbReference type="InterPro" id="IPR013786">
    <property type="entry name" value="AcylCoA_DH/ox_N"/>
</dbReference>
<gene>
    <name evidence="9" type="ORF">HNR57_004771</name>
</gene>
<evidence type="ECO:0000256" key="1">
    <source>
        <dbReference type="ARBA" id="ARBA00001974"/>
    </source>
</evidence>
<dbReference type="InterPro" id="IPR009100">
    <property type="entry name" value="AcylCoA_DH/oxidase_NM_dom_sf"/>
</dbReference>
<dbReference type="SUPFAM" id="SSF56645">
    <property type="entry name" value="Acyl-CoA dehydrogenase NM domain-like"/>
    <property type="match status" value="1"/>
</dbReference>
<dbReference type="RefSeq" id="WP_184562546.1">
    <property type="nucleotide sequence ID" value="NZ_BAAARS010000006.1"/>
</dbReference>
<dbReference type="PIRSF" id="PIRSF016578">
    <property type="entry name" value="HsaA"/>
    <property type="match status" value="1"/>
</dbReference>
<keyword evidence="5" id="KW-0560">Oxidoreductase</keyword>
<evidence type="ECO:0000259" key="7">
    <source>
        <dbReference type="Pfam" id="PF02770"/>
    </source>
</evidence>
<keyword evidence="10" id="KW-1185">Reference proteome</keyword>
<evidence type="ECO:0000256" key="2">
    <source>
        <dbReference type="ARBA" id="ARBA00009347"/>
    </source>
</evidence>
<feature type="domain" description="Acyl-CoA oxidase/dehydrogenase middle" evidence="7">
    <location>
        <begin position="133"/>
        <end position="225"/>
    </location>
</feature>
<dbReference type="InterPro" id="IPR046373">
    <property type="entry name" value="Acyl-CoA_Oxase/DH_mid-dom_sf"/>
</dbReference>
<dbReference type="PROSITE" id="PS00073">
    <property type="entry name" value="ACYL_COA_DH_2"/>
    <property type="match status" value="1"/>
</dbReference>
<keyword evidence="3 5" id="KW-0285">Flavoprotein</keyword>
<dbReference type="PANTHER" id="PTHR43884">
    <property type="entry name" value="ACYL-COA DEHYDROGENASE"/>
    <property type="match status" value="1"/>
</dbReference>
<evidence type="ECO:0000256" key="5">
    <source>
        <dbReference type="RuleBase" id="RU362125"/>
    </source>
</evidence>
<evidence type="ECO:0000259" key="6">
    <source>
        <dbReference type="Pfam" id="PF00441"/>
    </source>
</evidence>
<organism evidence="9 10">
    <name type="scientific">Streptomyces paradoxus</name>
    <dbReference type="NCBI Taxonomy" id="66375"/>
    <lineage>
        <taxon>Bacteria</taxon>
        <taxon>Bacillati</taxon>
        <taxon>Actinomycetota</taxon>
        <taxon>Actinomycetes</taxon>
        <taxon>Kitasatosporales</taxon>
        <taxon>Streptomycetaceae</taxon>
        <taxon>Streptomyces</taxon>
    </lineage>
</organism>
<dbReference type="Pfam" id="PF02770">
    <property type="entry name" value="Acyl-CoA_dh_M"/>
    <property type="match status" value="1"/>
</dbReference>
<dbReference type="Pfam" id="PF02771">
    <property type="entry name" value="Acyl-CoA_dh_N"/>
    <property type="match status" value="1"/>
</dbReference>
<dbReference type="InterPro" id="IPR037069">
    <property type="entry name" value="AcylCoA_DH/ox_N_sf"/>
</dbReference>
<sequence>MTVAAPASVHPASPGTGARAADILERVRTFVHAEVLPATDHFDTLPPVPTPASVRLAEAGLANWWIPAEYGGPGVSLRDSVDIVSELSYGDAGFAFGSFLSVLGTTMLQLSGADALTRPHLERLARDGGVLGILASEEEAGSELGRITTTCRRAGDSVVVTGDKYFSTNTDAADLLLVVARDAADEADFGVILVPRHTEGVELTQRWNMVGMRGSATYRVALRDCAVPADHRLPGNGLRLLEIGLNASRILIAATAIGMARRVRDLAMEYAASKRVHGAPLARNAVFAGKLGQIEMLIDVMRNQCRSAAEEFDGYLAGGDAAGALYRVGTLRSALAAKMYCGQAGWQVATIGSEMFGGLGYTHEHPIGKLVRDLRYVGLVEGGDDVIRELLFTRYVVPTGKRR</sequence>
<name>A0A7W9WJ30_9ACTN</name>
<dbReference type="AlphaFoldDB" id="A0A7W9WJ30"/>
<evidence type="ECO:0000259" key="8">
    <source>
        <dbReference type="Pfam" id="PF02771"/>
    </source>
</evidence>
<dbReference type="Pfam" id="PF00441">
    <property type="entry name" value="Acyl-CoA_dh_1"/>
    <property type="match status" value="1"/>
</dbReference>
<dbReference type="Gene3D" id="1.10.540.10">
    <property type="entry name" value="Acyl-CoA dehydrogenase/oxidase, N-terminal domain"/>
    <property type="match status" value="1"/>
</dbReference>
<dbReference type="Proteomes" id="UP000591537">
    <property type="component" value="Unassembled WGS sequence"/>
</dbReference>
<reference evidence="9 10" key="1">
    <citation type="submission" date="2020-08" db="EMBL/GenBank/DDBJ databases">
        <title>Genomic Encyclopedia of Type Strains, Phase IV (KMG-IV): sequencing the most valuable type-strain genomes for metagenomic binning, comparative biology and taxonomic classification.</title>
        <authorList>
            <person name="Goeker M."/>
        </authorList>
    </citation>
    <scope>NUCLEOTIDE SEQUENCE [LARGE SCALE GENOMIC DNA]</scope>
    <source>
        <strain evidence="9 10">DSM 43350</strain>
    </source>
</reference>
<dbReference type="Gene3D" id="1.20.140.10">
    <property type="entry name" value="Butyryl-CoA Dehydrogenase, subunit A, domain 3"/>
    <property type="match status" value="1"/>
</dbReference>
<dbReference type="InterPro" id="IPR009075">
    <property type="entry name" value="AcylCo_DH/oxidase_C"/>
</dbReference>
<dbReference type="GO" id="GO:0050660">
    <property type="term" value="F:flavin adenine dinucleotide binding"/>
    <property type="evidence" value="ECO:0007669"/>
    <property type="project" value="InterPro"/>
</dbReference>
<comment type="cofactor">
    <cofactor evidence="1 5">
        <name>FAD</name>
        <dbReference type="ChEBI" id="CHEBI:57692"/>
    </cofactor>
</comment>
<evidence type="ECO:0000256" key="4">
    <source>
        <dbReference type="ARBA" id="ARBA00022827"/>
    </source>
</evidence>
<comment type="similarity">
    <text evidence="2 5">Belongs to the acyl-CoA dehydrogenase family.</text>
</comment>
<evidence type="ECO:0000313" key="10">
    <source>
        <dbReference type="Proteomes" id="UP000591537"/>
    </source>
</evidence>
<accession>A0A7W9WJ30</accession>
<feature type="domain" description="Acyl-CoA dehydrogenase/oxidase C-terminal" evidence="6">
    <location>
        <begin position="235"/>
        <end position="391"/>
    </location>
</feature>
<dbReference type="CDD" id="cd00567">
    <property type="entry name" value="ACAD"/>
    <property type="match status" value="1"/>
</dbReference>
<dbReference type="GO" id="GO:0003995">
    <property type="term" value="F:acyl-CoA dehydrogenase activity"/>
    <property type="evidence" value="ECO:0007669"/>
    <property type="project" value="InterPro"/>
</dbReference>
<evidence type="ECO:0000313" key="9">
    <source>
        <dbReference type="EMBL" id="MBB6078829.1"/>
    </source>
</evidence>
<dbReference type="InterPro" id="IPR006089">
    <property type="entry name" value="Acyl-CoA_DH_CS"/>
</dbReference>
<evidence type="ECO:0000256" key="3">
    <source>
        <dbReference type="ARBA" id="ARBA00022630"/>
    </source>
</evidence>
<feature type="domain" description="Acyl-CoA dehydrogenase/oxidase N-terminal" evidence="8">
    <location>
        <begin position="22"/>
        <end position="126"/>
    </location>
</feature>
<proteinExistence type="inferred from homology"/>
<keyword evidence="4 5" id="KW-0274">FAD</keyword>
<comment type="caution">
    <text evidence="9">The sequence shown here is derived from an EMBL/GenBank/DDBJ whole genome shotgun (WGS) entry which is preliminary data.</text>
</comment>
<dbReference type="PANTHER" id="PTHR43884:SF12">
    <property type="entry name" value="ISOVALERYL-COA DEHYDROGENASE, MITOCHONDRIAL-RELATED"/>
    <property type="match status" value="1"/>
</dbReference>
<dbReference type="InterPro" id="IPR036250">
    <property type="entry name" value="AcylCo_DH-like_C"/>
</dbReference>